<dbReference type="InterPro" id="IPR050624">
    <property type="entry name" value="HTH-type_Tx_Regulator"/>
</dbReference>
<dbReference type="SUPFAM" id="SSF48498">
    <property type="entry name" value="Tetracyclin repressor-like, C-terminal domain"/>
    <property type="match status" value="1"/>
</dbReference>
<dbReference type="SUPFAM" id="SSF46689">
    <property type="entry name" value="Homeodomain-like"/>
    <property type="match status" value="1"/>
</dbReference>
<comment type="caution">
    <text evidence="5">The sequence shown here is derived from an EMBL/GenBank/DDBJ whole genome shotgun (WGS) entry which is preliminary data.</text>
</comment>
<name>A0ABW4LVZ5_9BACI</name>
<keyword evidence="1" id="KW-0678">Repressor</keyword>
<proteinExistence type="predicted"/>
<evidence type="ECO:0000313" key="5">
    <source>
        <dbReference type="EMBL" id="MFD1739320.1"/>
    </source>
</evidence>
<dbReference type="PANTHER" id="PTHR43479:SF11">
    <property type="entry name" value="ACREF_ENVCD OPERON REPRESSOR-RELATED"/>
    <property type="match status" value="1"/>
</dbReference>
<dbReference type="Pfam" id="PF00440">
    <property type="entry name" value="TetR_N"/>
    <property type="match status" value="1"/>
</dbReference>
<accession>A0ABW4LVZ5</accession>
<feature type="domain" description="HTH tetR-type" evidence="4">
    <location>
        <begin position="5"/>
        <end position="65"/>
    </location>
</feature>
<keyword evidence="2 3" id="KW-0238">DNA-binding</keyword>
<evidence type="ECO:0000256" key="3">
    <source>
        <dbReference type="PROSITE-ProRule" id="PRU00335"/>
    </source>
</evidence>
<dbReference type="PANTHER" id="PTHR43479">
    <property type="entry name" value="ACREF/ENVCD OPERON REPRESSOR-RELATED"/>
    <property type="match status" value="1"/>
</dbReference>
<evidence type="ECO:0000313" key="6">
    <source>
        <dbReference type="Proteomes" id="UP001597214"/>
    </source>
</evidence>
<sequence>MSSSISSKEKVIHAAISLFNTKGFSGTSVRDISDKANVNVAVISYYFKNKKGLLEYLIATFLDQYIIEMESVISNEHLTTSKEVLRQMIHRIFCFQSENRHLARFVYREMTLDNVLIREVMTTYLAKEKYYFKQIFEKGIRNGEFRRVSVPTVIAQLKGMITMPFLQPQYLTEVLHVVPYDDFFYKQFEKEMERWMEFAICLPPHSQKLALHL</sequence>
<dbReference type="InterPro" id="IPR001647">
    <property type="entry name" value="HTH_TetR"/>
</dbReference>
<dbReference type="PRINTS" id="PR00455">
    <property type="entry name" value="HTHTETR"/>
</dbReference>
<dbReference type="RefSeq" id="WP_377930551.1">
    <property type="nucleotide sequence ID" value="NZ_JBHUEM010000054.1"/>
</dbReference>
<protein>
    <submittedName>
        <fullName evidence="5">Forespore capture DNA-binding protein RefZ</fullName>
    </submittedName>
</protein>
<dbReference type="PROSITE" id="PS01081">
    <property type="entry name" value="HTH_TETR_1"/>
    <property type="match status" value="1"/>
</dbReference>
<feature type="DNA-binding region" description="H-T-H motif" evidence="3">
    <location>
        <begin position="28"/>
        <end position="47"/>
    </location>
</feature>
<evidence type="ECO:0000259" key="4">
    <source>
        <dbReference type="PROSITE" id="PS50977"/>
    </source>
</evidence>
<dbReference type="Proteomes" id="UP001597214">
    <property type="component" value="Unassembled WGS sequence"/>
</dbReference>
<dbReference type="Gene3D" id="1.10.357.10">
    <property type="entry name" value="Tetracycline Repressor, domain 2"/>
    <property type="match status" value="1"/>
</dbReference>
<gene>
    <name evidence="5" type="primary">refZ</name>
    <name evidence="5" type="ORF">ACFSCX_22830</name>
</gene>
<dbReference type="InterPro" id="IPR036271">
    <property type="entry name" value="Tet_transcr_reg_TetR-rel_C_sf"/>
</dbReference>
<dbReference type="GO" id="GO:0003677">
    <property type="term" value="F:DNA binding"/>
    <property type="evidence" value="ECO:0007669"/>
    <property type="project" value="UniProtKB-KW"/>
</dbReference>
<organism evidence="5 6">
    <name type="scientific">Bacillus salitolerans</name>
    <dbReference type="NCBI Taxonomy" id="1437434"/>
    <lineage>
        <taxon>Bacteria</taxon>
        <taxon>Bacillati</taxon>
        <taxon>Bacillota</taxon>
        <taxon>Bacilli</taxon>
        <taxon>Bacillales</taxon>
        <taxon>Bacillaceae</taxon>
        <taxon>Bacillus</taxon>
    </lineage>
</organism>
<evidence type="ECO:0000256" key="2">
    <source>
        <dbReference type="ARBA" id="ARBA00023125"/>
    </source>
</evidence>
<dbReference type="NCBIfam" id="NF037937">
    <property type="entry name" value="septum_RefZ"/>
    <property type="match status" value="1"/>
</dbReference>
<dbReference type="EMBL" id="JBHUEM010000054">
    <property type="protein sequence ID" value="MFD1739320.1"/>
    <property type="molecule type" value="Genomic_DNA"/>
</dbReference>
<dbReference type="InterPro" id="IPR009057">
    <property type="entry name" value="Homeodomain-like_sf"/>
</dbReference>
<dbReference type="PROSITE" id="PS50977">
    <property type="entry name" value="HTH_TETR_2"/>
    <property type="match status" value="1"/>
</dbReference>
<dbReference type="InterPro" id="IPR023772">
    <property type="entry name" value="DNA-bd_HTH_TetR-type_CS"/>
</dbReference>
<keyword evidence="6" id="KW-1185">Reference proteome</keyword>
<reference evidence="6" key="1">
    <citation type="journal article" date="2019" name="Int. J. Syst. Evol. Microbiol.">
        <title>The Global Catalogue of Microorganisms (GCM) 10K type strain sequencing project: providing services to taxonomists for standard genome sequencing and annotation.</title>
        <authorList>
            <consortium name="The Broad Institute Genomics Platform"/>
            <consortium name="The Broad Institute Genome Sequencing Center for Infectious Disease"/>
            <person name="Wu L."/>
            <person name="Ma J."/>
        </authorList>
    </citation>
    <scope>NUCLEOTIDE SEQUENCE [LARGE SCALE GENOMIC DNA]</scope>
    <source>
        <strain evidence="6">CCUG 49339</strain>
    </source>
</reference>
<evidence type="ECO:0000256" key="1">
    <source>
        <dbReference type="ARBA" id="ARBA00022491"/>
    </source>
</evidence>